<dbReference type="AlphaFoldDB" id="A0A1G5VXI2"/>
<evidence type="ECO:0008006" key="3">
    <source>
        <dbReference type="Google" id="ProtNLM"/>
    </source>
</evidence>
<dbReference type="EMBL" id="FMXB01000006">
    <property type="protein sequence ID" value="SDA50404.1"/>
    <property type="molecule type" value="Genomic_DNA"/>
</dbReference>
<evidence type="ECO:0000313" key="1">
    <source>
        <dbReference type="EMBL" id="SDA50404.1"/>
    </source>
</evidence>
<reference evidence="1 2" key="1">
    <citation type="submission" date="2016-10" db="EMBL/GenBank/DDBJ databases">
        <authorList>
            <person name="Varghese N."/>
            <person name="Submissions S."/>
        </authorList>
    </citation>
    <scope>NUCLEOTIDE SEQUENCE [LARGE SCALE GENOMIC DNA]</scope>
    <source>
        <strain evidence="1 2">DSM 16643</strain>
    </source>
</reference>
<dbReference type="RefSeq" id="WP_149731538.1">
    <property type="nucleotide sequence ID" value="NZ_FMXB01000006.1"/>
</dbReference>
<dbReference type="InterPro" id="IPR009702">
    <property type="entry name" value="DUF1284"/>
</dbReference>
<organism evidence="1 2">
    <name type="scientific">Methanobrevibacter millerae</name>
    <dbReference type="NCBI Taxonomy" id="230361"/>
    <lineage>
        <taxon>Archaea</taxon>
        <taxon>Methanobacteriati</taxon>
        <taxon>Methanobacteriota</taxon>
        <taxon>Methanomada group</taxon>
        <taxon>Methanobacteria</taxon>
        <taxon>Methanobacteriales</taxon>
        <taxon>Methanobacteriaceae</taxon>
        <taxon>Methanobrevibacter</taxon>
    </lineage>
</organism>
<dbReference type="Pfam" id="PF06935">
    <property type="entry name" value="DUF1284"/>
    <property type="match status" value="1"/>
</dbReference>
<evidence type="ECO:0000313" key="2">
    <source>
        <dbReference type="Proteomes" id="UP000323439"/>
    </source>
</evidence>
<dbReference type="Proteomes" id="UP000323439">
    <property type="component" value="Unassembled WGS sequence"/>
</dbReference>
<name>A0A1G5VXI2_9EURY</name>
<accession>A0A1G5VXI2</accession>
<keyword evidence="2" id="KW-1185">Reference proteome</keyword>
<dbReference type="OrthoDB" id="50358at2157"/>
<protein>
    <recommendedName>
        <fullName evidence="3">DUF1284 domain-containing protein</fullName>
    </recommendedName>
</protein>
<gene>
    <name evidence="1" type="ORF">SAMN02910315_00964</name>
</gene>
<proteinExistence type="predicted"/>
<sequence length="129" mass="15284">MKIKLRGHHLLCLQGFQGYGYSEDFISNMTCINELRKYEDCVITLTDKTDDICTFCPNLNDDICENKKQNEMIERMDREVLQKLDSKKEYNAIELFEDASEKFNTIKSVENICLGCKWREECLFYKKLI</sequence>